<dbReference type="GO" id="GO:0019814">
    <property type="term" value="C:immunoglobulin complex"/>
    <property type="evidence" value="ECO:0007669"/>
    <property type="project" value="UniProtKB-KW"/>
</dbReference>
<name>A0A8D2AS08_SCIVU</name>
<evidence type="ECO:0000259" key="5">
    <source>
        <dbReference type="SMART" id="SM00406"/>
    </source>
</evidence>
<feature type="signal peptide" evidence="4">
    <location>
        <begin position="1"/>
        <end position="19"/>
    </location>
</feature>
<dbReference type="GeneTree" id="ENSGT01030000234536"/>
<dbReference type="Gene3D" id="2.60.40.10">
    <property type="entry name" value="Immunoglobulins"/>
    <property type="match status" value="1"/>
</dbReference>
<dbReference type="SUPFAM" id="SSF48726">
    <property type="entry name" value="Immunoglobulin"/>
    <property type="match status" value="1"/>
</dbReference>
<dbReference type="GO" id="GO:0002250">
    <property type="term" value="P:adaptive immune response"/>
    <property type="evidence" value="ECO:0007669"/>
    <property type="project" value="UniProtKB-KW"/>
</dbReference>
<evidence type="ECO:0000256" key="2">
    <source>
        <dbReference type="ARBA" id="ARBA00023130"/>
    </source>
</evidence>
<evidence type="ECO:0000313" key="7">
    <source>
        <dbReference type="Proteomes" id="UP000694564"/>
    </source>
</evidence>
<keyword evidence="2" id="KW-1064">Adaptive immunity</keyword>
<evidence type="ECO:0000256" key="3">
    <source>
        <dbReference type="ARBA" id="ARBA00043265"/>
    </source>
</evidence>
<feature type="domain" description="Immunoglobulin V-set" evidence="5">
    <location>
        <begin position="36"/>
        <end position="107"/>
    </location>
</feature>
<dbReference type="OrthoDB" id="9898535at2759"/>
<dbReference type="SMART" id="SM00406">
    <property type="entry name" value="IGv"/>
    <property type="match status" value="1"/>
</dbReference>
<protein>
    <recommendedName>
        <fullName evidence="5">Immunoglobulin V-set domain-containing protein</fullName>
    </recommendedName>
</protein>
<dbReference type="PANTHER" id="PTHR23266">
    <property type="entry name" value="IMMUNOGLOBULIN HEAVY CHAIN"/>
    <property type="match status" value="1"/>
</dbReference>
<keyword evidence="7" id="KW-1185">Reference proteome</keyword>
<proteinExistence type="predicted"/>
<keyword evidence="3" id="KW-1280">Immunoglobulin</keyword>
<reference evidence="6" key="2">
    <citation type="submission" date="2025-09" db="UniProtKB">
        <authorList>
            <consortium name="Ensembl"/>
        </authorList>
    </citation>
    <scope>IDENTIFICATION</scope>
</reference>
<reference evidence="6" key="1">
    <citation type="submission" date="2025-08" db="UniProtKB">
        <authorList>
            <consortium name="Ensembl"/>
        </authorList>
    </citation>
    <scope>IDENTIFICATION</scope>
</reference>
<evidence type="ECO:0000256" key="4">
    <source>
        <dbReference type="SAM" id="SignalP"/>
    </source>
</evidence>
<dbReference type="InterPro" id="IPR036179">
    <property type="entry name" value="Ig-like_dom_sf"/>
</dbReference>
<keyword evidence="4" id="KW-0732">Signal</keyword>
<organism evidence="6 7">
    <name type="scientific">Sciurus vulgaris</name>
    <name type="common">Eurasian red squirrel</name>
    <dbReference type="NCBI Taxonomy" id="55149"/>
    <lineage>
        <taxon>Eukaryota</taxon>
        <taxon>Metazoa</taxon>
        <taxon>Chordata</taxon>
        <taxon>Craniata</taxon>
        <taxon>Vertebrata</taxon>
        <taxon>Euteleostomi</taxon>
        <taxon>Mammalia</taxon>
        <taxon>Eutheria</taxon>
        <taxon>Euarchontoglires</taxon>
        <taxon>Glires</taxon>
        <taxon>Rodentia</taxon>
        <taxon>Sciuromorpha</taxon>
        <taxon>Sciuridae</taxon>
        <taxon>Sciurinae</taxon>
        <taxon>Sciurini</taxon>
        <taxon>Sciurus</taxon>
    </lineage>
</organism>
<dbReference type="Ensembl" id="ENSSVLT00005003940.1">
    <property type="protein sequence ID" value="ENSSVLP00005003581.1"/>
    <property type="gene ID" value="ENSSVLG00005002874.1"/>
</dbReference>
<dbReference type="AlphaFoldDB" id="A0A8D2AS08"/>
<sequence>MRLLGLLLCLVTAHQGVLCQVQQQESGPGLVKPSQTLSLTCAVPSYSITSSGKGLEWIGYICYGGSTYYSPALTSRVSISRDMSKNQISLQLSSLTTKNMATYYWVRDTVRLPQC</sequence>
<dbReference type="Proteomes" id="UP000694564">
    <property type="component" value="Chromosome 2"/>
</dbReference>
<dbReference type="InterPro" id="IPR013783">
    <property type="entry name" value="Ig-like_fold"/>
</dbReference>
<accession>A0A8D2AS08</accession>
<dbReference type="GO" id="GO:0005576">
    <property type="term" value="C:extracellular region"/>
    <property type="evidence" value="ECO:0007669"/>
    <property type="project" value="UniProtKB-ARBA"/>
</dbReference>
<keyword evidence="1" id="KW-0391">Immunity</keyword>
<evidence type="ECO:0000256" key="1">
    <source>
        <dbReference type="ARBA" id="ARBA00022859"/>
    </source>
</evidence>
<feature type="chain" id="PRO_5034023579" description="Immunoglobulin V-set domain-containing protein" evidence="4">
    <location>
        <begin position="20"/>
        <end position="115"/>
    </location>
</feature>
<dbReference type="InterPro" id="IPR050199">
    <property type="entry name" value="IgHV"/>
</dbReference>
<dbReference type="InterPro" id="IPR013106">
    <property type="entry name" value="Ig_V-set"/>
</dbReference>
<evidence type="ECO:0000313" key="6">
    <source>
        <dbReference type="Ensembl" id="ENSSVLP00005003581.1"/>
    </source>
</evidence>